<proteinExistence type="predicted"/>
<feature type="domain" description="HTH deoR-type" evidence="4">
    <location>
        <begin position="1"/>
        <end position="48"/>
    </location>
</feature>
<evidence type="ECO:0000259" key="4">
    <source>
        <dbReference type="PROSITE" id="PS51000"/>
    </source>
</evidence>
<dbReference type="InterPro" id="IPR014036">
    <property type="entry name" value="DeoR-like_C"/>
</dbReference>
<dbReference type="InterPro" id="IPR001034">
    <property type="entry name" value="DeoR_HTH"/>
</dbReference>
<organism evidence="5 6">
    <name type="scientific">Roseospira visakhapatnamensis</name>
    <dbReference type="NCBI Taxonomy" id="390880"/>
    <lineage>
        <taxon>Bacteria</taxon>
        <taxon>Pseudomonadati</taxon>
        <taxon>Pseudomonadota</taxon>
        <taxon>Alphaproteobacteria</taxon>
        <taxon>Rhodospirillales</taxon>
        <taxon>Rhodospirillaceae</taxon>
        <taxon>Roseospira</taxon>
    </lineage>
</organism>
<dbReference type="PROSITE" id="PS51000">
    <property type="entry name" value="HTH_DEOR_2"/>
    <property type="match status" value="1"/>
</dbReference>
<dbReference type="Proteomes" id="UP000554286">
    <property type="component" value="Unassembled WGS sequence"/>
</dbReference>
<dbReference type="SUPFAM" id="SSF46785">
    <property type="entry name" value="Winged helix' DNA-binding domain"/>
    <property type="match status" value="1"/>
</dbReference>
<dbReference type="GO" id="GO:0003700">
    <property type="term" value="F:DNA-binding transcription factor activity"/>
    <property type="evidence" value="ECO:0007669"/>
    <property type="project" value="InterPro"/>
</dbReference>
<dbReference type="Pfam" id="PF00455">
    <property type="entry name" value="DeoRC"/>
    <property type="match status" value="1"/>
</dbReference>
<dbReference type="Gene3D" id="1.10.10.10">
    <property type="entry name" value="Winged helix-like DNA-binding domain superfamily/Winged helix DNA-binding domain"/>
    <property type="match status" value="1"/>
</dbReference>
<dbReference type="PANTHER" id="PTHR30363">
    <property type="entry name" value="HTH-TYPE TRANSCRIPTIONAL REGULATOR SRLR-RELATED"/>
    <property type="match status" value="1"/>
</dbReference>
<dbReference type="PANTHER" id="PTHR30363:SF4">
    <property type="entry name" value="GLYCEROL-3-PHOSPHATE REGULON REPRESSOR"/>
    <property type="match status" value="1"/>
</dbReference>
<dbReference type="SMART" id="SM00420">
    <property type="entry name" value="HTH_DEOR"/>
    <property type="match status" value="1"/>
</dbReference>
<dbReference type="InterPro" id="IPR036388">
    <property type="entry name" value="WH-like_DNA-bd_sf"/>
</dbReference>
<evidence type="ECO:0000256" key="3">
    <source>
        <dbReference type="ARBA" id="ARBA00023163"/>
    </source>
</evidence>
<name>A0A7W6RCW8_9PROT</name>
<accession>A0A7W6RCW8</accession>
<reference evidence="5 6" key="1">
    <citation type="submission" date="2020-08" db="EMBL/GenBank/DDBJ databases">
        <title>Genome sequencing of Purple Non-Sulfur Bacteria from various extreme environments.</title>
        <authorList>
            <person name="Mayer M."/>
        </authorList>
    </citation>
    <scope>NUCLEOTIDE SEQUENCE [LARGE SCALE GENOMIC DNA]</scope>
    <source>
        <strain evidence="5 6">JA131</strain>
    </source>
</reference>
<evidence type="ECO:0000313" key="6">
    <source>
        <dbReference type="Proteomes" id="UP000554286"/>
    </source>
</evidence>
<keyword evidence="3" id="KW-0804">Transcription</keyword>
<sequence length="258" mass="27225">MEILGTRSALRVADLAAELDVSTETVRRDLDDLTRQGLIDRTYGGAVRRPSLEPGLSERQTQLVPQRQAIARAAVPLLAGARHVMIGSGSTTMHVSRRLAFEMRDVTVLTHSFGAATVLAGNPAITVMMTPGVYHLGEGALHGGQTLRFLEDFRADWAVVGASGLMPDGASDAMIEAAEVYGAMARRSARVMVVADSSKFDRAFPASYASWEGIDVLVTDTPPRGPLARAIAAAKVSVRVECSAAPPPGTETSGGRAS</sequence>
<dbReference type="EMBL" id="JACIGK010000011">
    <property type="protein sequence ID" value="MBB4266138.1"/>
    <property type="molecule type" value="Genomic_DNA"/>
</dbReference>
<keyword evidence="2" id="KW-0805">Transcription regulation</keyword>
<dbReference type="SUPFAM" id="SSF100950">
    <property type="entry name" value="NagB/RpiA/CoA transferase-like"/>
    <property type="match status" value="1"/>
</dbReference>
<dbReference type="Gene3D" id="3.40.50.1360">
    <property type="match status" value="1"/>
</dbReference>
<comment type="caution">
    <text evidence="5">The sequence shown here is derived from an EMBL/GenBank/DDBJ whole genome shotgun (WGS) entry which is preliminary data.</text>
</comment>
<dbReference type="SMART" id="SM01134">
    <property type="entry name" value="DeoRC"/>
    <property type="match status" value="1"/>
</dbReference>
<dbReference type="AlphaFoldDB" id="A0A7W6RCW8"/>
<protein>
    <submittedName>
        <fullName evidence="5">DeoR/GlpR family transcriptional regulator of sugar metabolism</fullName>
    </submittedName>
</protein>
<evidence type="ECO:0000256" key="2">
    <source>
        <dbReference type="ARBA" id="ARBA00023015"/>
    </source>
</evidence>
<gene>
    <name evidence="5" type="ORF">GGD89_001767</name>
</gene>
<dbReference type="InterPro" id="IPR050313">
    <property type="entry name" value="Carb_Metab_HTH_regulators"/>
</dbReference>
<evidence type="ECO:0000313" key="5">
    <source>
        <dbReference type="EMBL" id="MBB4266138.1"/>
    </source>
</evidence>
<dbReference type="PRINTS" id="PR00037">
    <property type="entry name" value="HTHLACR"/>
</dbReference>
<dbReference type="Pfam" id="PF08220">
    <property type="entry name" value="HTH_DeoR"/>
    <property type="match status" value="1"/>
</dbReference>
<keyword evidence="6" id="KW-1185">Reference proteome</keyword>
<dbReference type="InterPro" id="IPR037171">
    <property type="entry name" value="NagB/RpiA_transferase-like"/>
</dbReference>
<evidence type="ECO:0000256" key="1">
    <source>
        <dbReference type="ARBA" id="ARBA00022491"/>
    </source>
</evidence>
<dbReference type="InterPro" id="IPR036390">
    <property type="entry name" value="WH_DNA-bd_sf"/>
</dbReference>
<keyword evidence="1" id="KW-0678">Repressor</keyword>